<protein>
    <submittedName>
        <fullName evidence="2">YjbF family lipoprotein</fullName>
    </submittedName>
</protein>
<reference evidence="2 3" key="1">
    <citation type="submission" date="2023-05" db="EMBL/GenBank/DDBJ databases">
        <title>YMD87, complete Genome.</title>
        <authorList>
            <person name="Zhang J."/>
            <person name="Xu X."/>
        </authorList>
    </citation>
    <scope>NUCLEOTIDE SEQUENCE [LARGE SCALE GENOMIC DNA]</scope>
    <source>
        <strain evidence="2 3">YMD87</strain>
    </source>
</reference>
<dbReference type="Proteomes" id="UP001241605">
    <property type="component" value="Chromosome"/>
</dbReference>
<evidence type="ECO:0000313" key="2">
    <source>
        <dbReference type="EMBL" id="WGW04488.1"/>
    </source>
</evidence>
<evidence type="ECO:0000256" key="1">
    <source>
        <dbReference type="SAM" id="SignalP"/>
    </source>
</evidence>
<organism evidence="2 3">
    <name type="scientific">Tropicibacter oceani</name>
    <dbReference type="NCBI Taxonomy" id="3058420"/>
    <lineage>
        <taxon>Bacteria</taxon>
        <taxon>Pseudomonadati</taxon>
        <taxon>Pseudomonadota</taxon>
        <taxon>Alphaproteobacteria</taxon>
        <taxon>Rhodobacterales</taxon>
        <taxon>Roseobacteraceae</taxon>
        <taxon>Tropicibacter</taxon>
    </lineage>
</organism>
<gene>
    <name evidence="2" type="ORF">QF118_02765</name>
</gene>
<keyword evidence="2" id="KW-0449">Lipoprotein</keyword>
<sequence length="219" mass="23340">MRRLISRAAGATLLALALVGCSSSSETNLLSSGLARLKAGKAEPQDLRKIVTRANVAAEGKPILLIELPDRKAQALATQLGNNGGVETWLSPDGVSVSLNRGIVVATRGLGGDLMTADIAEVLAGLYNGAPRATRIHRYLDGEDTVQVAAFICDYTNRGGEPARTAVGDIPAIRIDESCAGPDLTFENRYWIGQDGRVRKARQWIGPKVGFMVSERLDD</sequence>
<dbReference type="RefSeq" id="WP_282301122.1">
    <property type="nucleotide sequence ID" value="NZ_CP124616.1"/>
</dbReference>
<dbReference type="PROSITE" id="PS51257">
    <property type="entry name" value="PROKAR_LIPOPROTEIN"/>
    <property type="match status" value="1"/>
</dbReference>
<evidence type="ECO:0000313" key="3">
    <source>
        <dbReference type="Proteomes" id="UP001241605"/>
    </source>
</evidence>
<dbReference type="SUPFAM" id="SSF159270">
    <property type="entry name" value="YmcC-like"/>
    <property type="match status" value="1"/>
</dbReference>
<accession>A0ABY8QKH5</accession>
<feature type="chain" id="PRO_5045544494" evidence="1">
    <location>
        <begin position="25"/>
        <end position="219"/>
    </location>
</feature>
<dbReference type="InterPro" id="IPR021308">
    <property type="entry name" value="GfcB"/>
</dbReference>
<dbReference type="Pfam" id="PF11102">
    <property type="entry name" value="YjbF"/>
    <property type="match status" value="1"/>
</dbReference>
<proteinExistence type="predicted"/>
<dbReference type="Gene3D" id="2.40.360.10">
    <property type="entry name" value="YmcC-like"/>
    <property type="match status" value="1"/>
</dbReference>
<dbReference type="EMBL" id="CP124616">
    <property type="protein sequence ID" value="WGW04488.1"/>
    <property type="molecule type" value="Genomic_DNA"/>
</dbReference>
<dbReference type="InterPro" id="IPR023373">
    <property type="entry name" value="YmcC_sf"/>
</dbReference>
<name>A0ABY8QKH5_9RHOB</name>
<feature type="signal peptide" evidence="1">
    <location>
        <begin position="1"/>
        <end position="24"/>
    </location>
</feature>
<keyword evidence="1" id="KW-0732">Signal</keyword>
<keyword evidence="3" id="KW-1185">Reference proteome</keyword>